<gene>
    <name evidence="1" type="ORF">Taro_035048</name>
</gene>
<comment type="caution">
    <text evidence="1">The sequence shown here is derived from an EMBL/GenBank/DDBJ whole genome shotgun (WGS) entry which is preliminary data.</text>
</comment>
<proteinExistence type="predicted"/>
<evidence type="ECO:0000313" key="1">
    <source>
        <dbReference type="EMBL" id="MQM02285.1"/>
    </source>
</evidence>
<reference evidence="1" key="1">
    <citation type="submission" date="2017-07" db="EMBL/GenBank/DDBJ databases">
        <title>Taro Niue Genome Assembly and Annotation.</title>
        <authorList>
            <person name="Atibalentja N."/>
            <person name="Keating K."/>
            <person name="Fields C.J."/>
        </authorList>
    </citation>
    <scope>NUCLEOTIDE SEQUENCE</scope>
    <source>
        <strain evidence="1">Niue_2</strain>
        <tissue evidence="1">Leaf</tissue>
    </source>
</reference>
<keyword evidence="2" id="KW-1185">Reference proteome</keyword>
<dbReference type="AlphaFoldDB" id="A0A843WC13"/>
<dbReference type="EMBL" id="NMUH01002828">
    <property type="protein sequence ID" value="MQM02285.1"/>
    <property type="molecule type" value="Genomic_DNA"/>
</dbReference>
<evidence type="ECO:0000313" key="2">
    <source>
        <dbReference type="Proteomes" id="UP000652761"/>
    </source>
</evidence>
<sequence>MSKSTDAYSCPVQGSGKEVLRPVPKQPCGISLSKGTVPIKGTTTPSTPAGLLLFSRARRQPTSFTGSEANLLVQTPVWFC</sequence>
<name>A0A843WC13_COLES</name>
<organism evidence="1 2">
    <name type="scientific">Colocasia esculenta</name>
    <name type="common">Wild taro</name>
    <name type="synonym">Arum esculentum</name>
    <dbReference type="NCBI Taxonomy" id="4460"/>
    <lineage>
        <taxon>Eukaryota</taxon>
        <taxon>Viridiplantae</taxon>
        <taxon>Streptophyta</taxon>
        <taxon>Embryophyta</taxon>
        <taxon>Tracheophyta</taxon>
        <taxon>Spermatophyta</taxon>
        <taxon>Magnoliopsida</taxon>
        <taxon>Liliopsida</taxon>
        <taxon>Araceae</taxon>
        <taxon>Aroideae</taxon>
        <taxon>Colocasieae</taxon>
        <taxon>Colocasia</taxon>
    </lineage>
</organism>
<accession>A0A843WC13</accession>
<protein>
    <submittedName>
        <fullName evidence="1">Uncharacterized protein</fullName>
    </submittedName>
</protein>
<dbReference type="Proteomes" id="UP000652761">
    <property type="component" value="Unassembled WGS sequence"/>
</dbReference>